<sequence>MLPLDTFLRVVDTTPLIAIDLIVPNEDGGYLLGHRVNRSAYRWAAADEIVVDHTVHPNTQAYFSAVAAR</sequence>
<proteinExistence type="predicted"/>
<name>A0AAN0VKD3_9BURK</name>
<evidence type="ECO:0000313" key="2">
    <source>
        <dbReference type="Proteomes" id="UP000029413"/>
    </source>
</evidence>
<protein>
    <submittedName>
        <fullName evidence="1">GDP-mannose mannosyl hydrolase</fullName>
    </submittedName>
</protein>
<organism evidence="1 2">
    <name type="scientific">Burkholderia cenocepacia</name>
    <dbReference type="NCBI Taxonomy" id="95486"/>
    <lineage>
        <taxon>Bacteria</taxon>
        <taxon>Pseudomonadati</taxon>
        <taxon>Pseudomonadota</taxon>
        <taxon>Betaproteobacteria</taxon>
        <taxon>Burkholderiales</taxon>
        <taxon>Burkholderiaceae</taxon>
        <taxon>Burkholderia</taxon>
        <taxon>Burkholderia cepacia complex</taxon>
    </lineage>
</organism>
<keyword evidence="1" id="KW-0378">Hydrolase</keyword>
<gene>
    <name evidence="1" type="ORF">DM39_7181</name>
</gene>
<accession>A0AAN0VKD3</accession>
<dbReference type="KEGG" id="bcen:DM39_7181"/>
<dbReference type="EMBL" id="CP007782">
    <property type="protein sequence ID" value="AIO30603.1"/>
    <property type="molecule type" value="Genomic_DNA"/>
</dbReference>
<dbReference type="GO" id="GO:0016787">
    <property type="term" value="F:hydrolase activity"/>
    <property type="evidence" value="ECO:0007669"/>
    <property type="project" value="UniProtKB-KW"/>
</dbReference>
<keyword evidence="2" id="KW-1185">Reference proteome</keyword>
<evidence type="ECO:0000313" key="1">
    <source>
        <dbReference type="EMBL" id="AIO30603.1"/>
    </source>
</evidence>
<reference evidence="1 2" key="1">
    <citation type="submission" date="2014-05" db="EMBL/GenBank/DDBJ databases">
        <authorList>
            <person name="Bishop-Lilly K.A."/>
            <person name="Broomall S.M."/>
            <person name="Chain P.S."/>
            <person name="Chertkov O."/>
            <person name="Coyne S.R."/>
            <person name="Daligault H.E."/>
            <person name="Davenport K.W."/>
            <person name="Erkkila T."/>
            <person name="Frey K.G."/>
            <person name="Gibbons H.S."/>
            <person name="Gu W."/>
            <person name="Jaissle J."/>
            <person name="Johnson S.L."/>
            <person name="Koroleva G.I."/>
            <person name="Ladner J.T."/>
            <person name="Lo C.-C."/>
            <person name="Minogue T.D."/>
            <person name="Munk C."/>
            <person name="Palacios G.F."/>
            <person name="Redden C.L."/>
            <person name="Rosenzweig C.N."/>
            <person name="Scholz M.B."/>
            <person name="Teshima H."/>
            <person name="Xu Y."/>
        </authorList>
    </citation>
    <scope>NUCLEOTIDE SEQUENCE [LARGE SCALE GENOMIC DNA]</scope>
    <source>
        <strain evidence="1 2">DDS 22E-1</strain>
    </source>
</reference>
<dbReference type="Proteomes" id="UP000029413">
    <property type="component" value="Chromosome 3"/>
</dbReference>
<dbReference type="AlphaFoldDB" id="A0AAN0VKD3"/>